<accession>A0AAJ4MUB3</accession>
<dbReference type="RefSeq" id="WP_151092556.1">
    <property type="nucleotide sequence ID" value="NZ_CP071520.1"/>
</dbReference>
<name>A0AAJ4MUB3_9BURK</name>
<dbReference type="EMBL" id="CP071520">
    <property type="protein sequence ID" value="QSX97228.1"/>
    <property type="molecule type" value="Genomic_DNA"/>
</dbReference>
<dbReference type="PROSITE" id="PS51257">
    <property type="entry name" value="PROKAR_LIPOPROTEIN"/>
    <property type="match status" value="1"/>
</dbReference>
<protein>
    <recommendedName>
        <fullName evidence="4">Lipoprotein</fullName>
    </recommendedName>
</protein>
<evidence type="ECO:0008006" key="4">
    <source>
        <dbReference type="Google" id="ProtNLM"/>
    </source>
</evidence>
<gene>
    <name evidence="2" type="ORF">J3P46_04545</name>
</gene>
<sequence>MMPPRRAAWAMLPASLVALLSACGGSVDATMPPSTIPYLVYTHDAPKLLPGTGSISIAPTGTPATISPRGSLTIAADGRASWGAGLNGGVTAYHHPQAKHLPYAAMLCMSGLGGKDNRKATHILVAAVAEVVSTAAALAEQRFGSSFDDCADDTASESLRFDSAGNLLWRTTHQPGGSGVTTAYTATEVDRMLGRDGLTEIGITTRLQAFRLSVDGAPRYVLVEQRSSAAQAAASYLILWKQ</sequence>
<feature type="signal peptide" evidence="1">
    <location>
        <begin position="1"/>
        <end position="29"/>
    </location>
</feature>
<dbReference type="Proteomes" id="UP000662821">
    <property type="component" value="Chromosome"/>
</dbReference>
<reference evidence="2 3" key="1">
    <citation type="submission" date="2021-03" db="EMBL/GenBank/DDBJ databases">
        <title>Draft genome sequence of Janthinobacterium sp. strain PLB02 isolated from infected primmorphs (Lubomirskia baicalensis).</title>
        <authorList>
            <person name="Chernogor L.I."/>
            <person name="Belikov S.I."/>
            <person name="Petrushin I.S."/>
        </authorList>
    </citation>
    <scope>NUCLEOTIDE SEQUENCE [LARGE SCALE GENOMIC DNA]</scope>
    <source>
        <strain evidence="2 3">PLB02</strain>
    </source>
</reference>
<evidence type="ECO:0000313" key="3">
    <source>
        <dbReference type="Proteomes" id="UP000662821"/>
    </source>
</evidence>
<keyword evidence="1" id="KW-0732">Signal</keyword>
<dbReference type="AlphaFoldDB" id="A0AAJ4MUB3"/>
<evidence type="ECO:0000313" key="2">
    <source>
        <dbReference type="EMBL" id="QSX97228.1"/>
    </source>
</evidence>
<organism evidence="2 3">
    <name type="scientific">Janthinobacterium lividum</name>
    <dbReference type="NCBI Taxonomy" id="29581"/>
    <lineage>
        <taxon>Bacteria</taxon>
        <taxon>Pseudomonadati</taxon>
        <taxon>Pseudomonadota</taxon>
        <taxon>Betaproteobacteria</taxon>
        <taxon>Burkholderiales</taxon>
        <taxon>Oxalobacteraceae</taxon>
        <taxon>Janthinobacterium</taxon>
    </lineage>
</organism>
<feature type="chain" id="PRO_5042498327" description="Lipoprotein" evidence="1">
    <location>
        <begin position="30"/>
        <end position="242"/>
    </location>
</feature>
<proteinExistence type="predicted"/>
<evidence type="ECO:0000256" key="1">
    <source>
        <dbReference type="SAM" id="SignalP"/>
    </source>
</evidence>